<reference evidence="7 8" key="1">
    <citation type="submission" date="2018-08" db="EMBL/GenBank/DDBJ databases">
        <title>Neisseria animalis ATCC 49930 complete genome.</title>
        <authorList>
            <person name="Veseli I.A."/>
            <person name="Mascarenhas dos Santos A.C."/>
            <person name="Buttler R."/>
            <person name="Pombert J.-F."/>
        </authorList>
    </citation>
    <scope>NUCLEOTIDE SEQUENCE [LARGE SCALE GENOMIC DNA]</scope>
    <source>
        <strain evidence="7 8">ATCC 49930</strain>
    </source>
</reference>
<dbReference type="KEGG" id="naq:D0T90_04800"/>
<evidence type="ECO:0000259" key="6">
    <source>
        <dbReference type="Pfam" id="PF02826"/>
    </source>
</evidence>
<evidence type="ECO:0000259" key="5">
    <source>
        <dbReference type="Pfam" id="PF00389"/>
    </source>
</evidence>
<evidence type="ECO:0000256" key="2">
    <source>
        <dbReference type="ARBA" id="ARBA00023002"/>
    </source>
</evidence>
<dbReference type="RefSeq" id="WP_123795711.1">
    <property type="nucleotide sequence ID" value="NZ_CP031699.1"/>
</dbReference>
<feature type="domain" description="D-isomer specific 2-hydroxyacid dehydrogenase NAD-binding" evidence="6">
    <location>
        <begin position="107"/>
        <end position="286"/>
    </location>
</feature>
<dbReference type="PROSITE" id="PS00671">
    <property type="entry name" value="D_2_HYDROXYACID_DH_3"/>
    <property type="match status" value="1"/>
</dbReference>
<keyword evidence="8" id="KW-1185">Reference proteome</keyword>
<dbReference type="Pfam" id="PF00389">
    <property type="entry name" value="2-Hacid_dh"/>
    <property type="match status" value="1"/>
</dbReference>
<keyword evidence="2 4" id="KW-0560">Oxidoreductase</keyword>
<name>A0A5P3MQP5_NEIAN</name>
<accession>A0A5P3MQP5</accession>
<dbReference type="InterPro" id="IPR036291">
    <property type="entry name" value="NAD(P)-bd_dom_sf"/>
</dbReference>
<dbReference type="PANTHER" id="PTHR43761:SF1">
    <property type="entry name" value="D-ISOMER SPECIFIC 2-HYDROXYACID DEHYDROGENASE CATALYTIC DOMAIN-CONTAINING PROTEIN-RELATED"/>
    <property type="match status" value="1"/>
</dbReference>
<dbReference type="OrthoDB" id="9805416at2"/>
<dbReference type="InterPro" id="IPR050418">
    <property type="entry name" value="D-iso_2-hydroxyacid_DH_PdxB"/>
</dbReference>
<protein>
    <submittedName>
        <fullName evidence="7">D-2-hydroxyacid dehydrogenase</fullName>
    </submittedName>
</protein>
<dbReference type="InterPro" id="IPR029753">
    <property type="entry name" value="D-isomer_DH_CS"/>
</dbReference>
<organism evidence="7 8">
    <name type="scientific">Neisseria animalis</name>
    <dbReference type="NCBI Taxonomy" id="492"/>
    <lineage>
        <taxon>Bacteria</taxon>
        <taxon>Pseudomonadati</taxon>
        <taxon>Pseudomonadota</taxon>
        <taxon>Betaproteobacteria</taxon>
        <taxon>Neisseriales</taxon>
        <taxon>Neisseriaceae</taxon>
        <taxon>Neisseria</taxon>
    </lineage>
</organism>
<keyword evidence="3" id="KW-0520">NAD</keyword>
<dbReference type="PANTHER" id="PTHR43761">
    <property type="entry name" value="D-ISOMER SPECIFIC 2-HYDROXYACID DEHYDROGENASE FAMILY PROTEIN (AFU_ORTHOLOGUE AFUA_1G13630)"/>
    <property type="match status" value="1"/>
</dbReference>
<gene>
    <name evidence="7" type="ORF">D0T90_04800</name>
</gene>
<dbReference type="AlphaFoldDB" id="A0A5P3MQP5"/>
<dbReference type="SUPFAM" id="SSF51735">
    <property type="entry name" value="NAD(P)-binding Rossmann-fold domains"/>
    <property type="match status" value="1"/>
</dbReference>
<dbReference type="SUPFAM" id="SSF52283">
    <property type="entry name" value="Formate/glycerate dehydrogenase catalytic domain-like"/>
    <property type="match status" value="1"/>
</dbReference>
<dbReference type="CDD" id="cd12162">
    <property type="entry name" value="2-Hacid_dh_4"/>
    <property type="match status" value="1"/>
</dbReference>
<feature type="domain" description="D-isomer specific 2-hydroxyacid dehydrogenase catalytic" evidence="5">
    <location>
        <begin position="26"/>
        <end position="314"/>
    </location>
</feature>
<evidence type="ECO:0000313" key="8">
    <source>
        <dbReference type="Proteomes" id="UP000325536"/>
    </source>
</evidence>
<dbReference type="InterPro" id="IPR006139">
    <property type="entry name" value="D-isomer_2_OHA_DH_cat_dom"/>
</dbReference>
<dbReference type="Pfam" id="PF02826">
    <property type="entry name" value="2-Hacid_dh_C"/>
    <property type="match status" value="1"/>
</dbReference>
<sequence>MSVWNVVVLDGDTLPKRPFALDFEHNLVWYGQTAAEDVAARIADADVVVTNKVVVDEAALSGNSRLKLIAVTATGVNNIDLAAARRLGVAVCNVRAYGNESVAEHAFMLMMALMRNLPSYRRDMRAGLWQQSPFFCHFGAPMRDLNGKTLVVFGRGGIGKTLADYAKAFHMTVLFGEHKGAESVREGYVAFDEAIRRADVLSLHCPLTDQTANMIGAAELAQMKSDAVLINCGRGGLVDEAALLAALQNGTIGGAGVDVLTVEPPKNGHPLLEAQLPNLIVTPHMAWGSTEAVNRLFDMVLDNINAFAAGKPQNIV</sequence>
<dbReference type="EMBL" id="CP031699">
    <property type="protein sequence ID" value="QEY23904.1"/>
    <property type="molecule type" value="Genomic_DNA"/>
</dbReference>
<evidence type="ECO:0000313" key="7">
    <source>
        <dbReference type="EMBL" id="QEY23904.1"/>
    </source>
</evidence>
<dbReference type="GO" id="GO:0051287">
    <property type="term" value="F:NAD binding"/>
    <property type="evidence" value="ECO:0007669"/>
    <property type="project" value="InterPro"/>
</dbReference>
<evidence type="ECO:0000256" key="1">
    <source>
        <dbReference type="ARBA" id="ARBA00005854"/>
    </source>
</evidence>
<comment type="similarity">
    <text evidence="1 4">Belongs to the D-isomer specific 2-hydroxyacid dehydrogenase family.</text>
</comment>
<dbReference type="Gene3D" id="3.40.50.720">
    <property type="entry name" value="NAD(P)-binding Rossmann-like Domain"/>
    <property type="match status" value="2"/>
</dbReference>
<dbReference type="InterPro" id="IPR006140">
    <property type="entry name" value="D-isomer_DH_NAD-bd"/>
</dbReference>
<dbReference type="Proteomes" id="UP000325536">
    <property type="component" value="Chromosome"/>
</dbReference>
<evidence type="ECO:0000256" key="4">
    <source>
        <dbReference type="RuleBase" id="RU003719"/>
    </source>
</evidence>
<dbReference type="GO" id="GO:0016616">
    <property type="term" value="F:oxidoreductase activity, acting on the CH-OH group of donors, NAD or NADP as acceptor"/>
    <property type="evidence" value="ECO:0007669"/>
    <property type="project" value="InterPro"/>
</dbReference>
<dbReference type="PROSITE" id="PS00670">
    <property type="entry name" value="D_2_HYDROXYACID_DH_2"/>
    <property type="match status" value="1"/>
</dbReference>
<evidence type="ECO:0000256" key="3">
    <source>
        <dbReference type="ARBA" id="ARBA00023027"/>
    </source>
</evidence>
<proteinExistence type="inferred from homology"/>